<accession>B9S0K5</accession>
<dbReference type="eggNOG" id="ENOG502SNQ0">
    <property type="taxonomic scope" value="Eukaryota"/>
</dbReference>
<name>B9S0K5_RICCO</name>
<dbReference type="InterPro" id="IPR001810">
    <property type="entry name" value="F-box_dom"/>
</dbReference>
<dbReference type="EMBL" id="EQ973837">
    <property type="protein sequence ID" value="EEF42938.1"/>
    <property type="molecule type" value="Genomic_DNA"/>
</dbReference>
<dbReference type="Gene3D" id="1.20.1280.50">
    <property type="match status" value="1"/>
</dbReference>
<dbReference type="PANTHER" id="PTHR31900:SF30">
    <property type="entry name" value="SUPERFAMILY PROTEIN, PUTATIVE-RELATED"/>
    <property type="match status" value="1"/>
</dbReference>
<sequence>MADQAIQACSEIEPDRFSTLPDELIHHILSFLNIDDILRATCLSKRWRDLCLLNSSITIDSSLIRQSGIDPSDITKSLYLFLFRRGYVKITSLCMVWSSFYLSYRAVIYLLYSFACEVEEIKLRLMENTDIYSLPRELYRCQSLRSLSLDLGYGSVKFPSTFTFTNLEHLHLKDMKIHDGFGEWISTCRTIKKLYLEETYGMENINIESSSLELFELINDSNSRLVNISVSGDRIESLSVQWNFNSSTGKLLRFRTPNLKYFRWSGNFVSQITMQNLLHLESAVLSLIPAKEYTSPISCNLLGSVESTKTLHIDGETIMDLYEHGCLTRPSYDVQNLFIHVNEDEDLNVTFFPPAIVSLLTGVHNLKTLCIQGENSDNKRSLLPFEGCGLDTRYWESQNLPCFDELEKVKLAVFNGGNELELGKYLLKHAKYLKEMIIFHFASLPSHVNERLNQFKLASDQMASIVVFKTK</sequence>
<dbReference type="OMA" id="CARIHYL"/>
<dbReference type="InterPro" id="IPR032675">
    <property type="entry name" value="LRR_dom_sf"/>
</dbReference>
<evidence type="ECO:0000313" key="2">
    <source>
        <dbReference type="EMBL" id="EEF42938.1"/>
    </source>
</evidence>
<keyword evidence="3" id="KW-1185">Reference proteome</keyword>
<feature type="domain" description="F-box" evidence="1">
    <location>
        <begin position="14"/>
        <end position="50"/>
    </location>
</feature>
<dbReference type="OrthoDB" id="1148169at2759"/>
<dbReference type="Gene3D" id="3.80.10.10">
    <property type="entry name" value="Ribonuclease Inhibitor"/>
    <property type="match status" value="1"/>
</dbReference>
<evidence type="ECO:0000313" key="3">
    <source>
        <dbReference type="Proteomes" id="UP000008311"/>
    </source>
</evidence>
<reference evidence="3" key="1">
    <citation type="journal article" date="2010" name="Nat. Biotechnol.">
        <title>Draft genome sequence of the oilseed species Ricinus communis.</title>
        <authorList>
            <person name="Chan A.P."/>
            <person name="Crabtree J."/>
            <person name="Zhao Q."/>
            <person name="Lorenzi H."/>
            <person name="Orvis J."/>
            <person name="Puiu D."/>
            <person name="Melake-Berhan A."/>
            <person name="Jones K.M."/>
            <person name="Redman J."/>
            <person name="Chen G."/>
            <person name="Cahoon E.B."/>
            <person name="Gedil M."/>
            <person name="Stanke M."/>
            <person name="Haas B.J."/>
            <person name="Wortman J.R."/>
            <person name="Fraser-Liggett C.M."/>
            <person name="Ravel J."/>
            <person name="Rabinowicz P.D."/>
        </authorList>
    </citation>
    <scope>NUCLEOTIDE SEQUENCE [LARGE SCALE GENOMIC DNA]</scope>
    <source>
        <strain evidence="3">cv. Hale</strain>
    </source>
</reference>
<dbReference type="InterPro" id="IPR050232">
    <property type="entry name" value="FBL13/AtMIF1-like"/>
</dbReference>
<dbReference type="SUPFAM" id="SSF81383">
    <property type="entry name" value="F-box domain"/>
    <property type="match status" value="1"/>
</dbReference>
<protein>
    <recommendedName>
        <fullName evidence="1">F-box domain-containing protein</fullName>
    </recommendedName>
</protein>
<dbReference type="Proteomes" id="UP000008311">
    <property type="component" value="Unassembled WGS sequence"/>
</dbReference>
<dbReference type="PROSITE" id="PS50181">
    <property type="entry name" value="FBOX"/>
    <property type="match status" value="1"/>
</dbReference>
<dbReference type="SUPFAM" id="SSF52058">
    <property type="entry name" value="L domain-like"/>
    <property type="match status" value="1"/>
</dbReference>
<organism evidence="2 3">
    <name type="scientific">Ricinus communis</name>
    <name type="common">Castor bean</name>
    <dbReference type="NCBI Taxonomy" id="3988"/>
    <lineage>
        <taxon>Eukaryota</taxon>
        <taxon>Viridiplantae</taxon>
        <taxon>Streptophyta</taxon>
        <taxon>Embryophyta</taxon>
        <taxon>Tracheophyta</taxon>
        <taxon>Spermatophyta</taxon>
        <taxon>Magnoliopsida</taxon>
        <taxon>eudicotyledons</taxon>
        <taxon>Gunneridae</taxon>
        <taxon>Pentapetalae</taxon>
        <taxon>rosids</taxon>
        <taxon>fabids</taxon>
        <taxon>Malpighiales</taxon>
        <taxon>Euphorbiaceae</taxon>
        <taxon>Acalyphoideae</taxon>
        <taxon>Acalypheae</taxon>
        <taxon>Ricinus</taxon>
    </lineage>
</organism>
<dbReference type="Pfam" id="PF12937">
    <property type="entry name" value="F-box-like"/>
    <property type="match status" value="1"/>
</dbReference>
<proteinExistence type="predicted"/>
<dbReference type="InterPro" id="IPR055411">
    <property type="entry name" value="LRR_FXL15/At3g58940/PEG3-like"/>
</dbReference>
<gene>
    <name evidence="2" type="ORF">RCOM_1355610</name>
</gene>
<dbReference type="AlphaFoldDB" id="B9S0K5"/>
<dbReference type="SMART" id="SM00256">
    <property type="entry name" value="FBOX"/>
    <property type="match status" value="1"/>
</dbReference>
<dbReference type="PANTHER" id="PTHR31900">
    <property type="entry name" value="F-BOX/RNI SUPERFAMILY PROTEIN-RELATED"/>
    <property type="match status" value="1"/>
</dbReference>
<dbReference type="Pfam" id="PF24758">
    <property type="entry name" value="LRR_At5g56370"/>
    <property type="match status" value="1"/>
</dbReference>
<dbReference type="InterPro" id="IPR036047">
    <property type="entry name" value="F-box-like_dom_sf"/>
</dbReference>
<dbReference type="InParanoid" id="B9S0K5"/>
<evidence type="ECO:0000259" key="1">
    <source>
        <dbReference type="PROSITE" id="PS50181"/>
    </source>
</evidence>